<gene>
    <name evidence="3" type="ORF">J2Z66_006165</name>
</gene>
<dbReference type="InterPro" id="IPR051200">
    <property type="entry name" value="Host-pathogen_enzymatic-act"/>
</dbReference>
<feature type="domain" description="SLH" evidence="2">
    <location>
        <begin position="978"/>
        <end position="1038"/>
    </location>
</feature>
<evidence type="ECO:0000256" key="1">
    <source>
        <dbReference type="SAM" id="MobiDB-lite"/>
    </source>
</evidence>
<feature type="compositionally biased region" description="Basic and acidic residues" evidence="1">
    <location>
        <begin position="583"/>
        <end position="599"/>
    </location>
</feature>
<organism evidence="3 4">
    <name type="scientific">Paenibacillus eucommiae</name>
    <dbReference type="NCBI Taxonomy" id="1355755"/>
    <lineage>
        <taxon>Bacteria</taxon>
        <taxon>Bacillati</taxon>
        <taxon>Bacillota</taxon>
        <taxon>Bacilli</taxon>
        <taxon>Bacillales</taxon>
        <taxon>Paenibacillaceae</taxon>
        <taxon>Paenibacillus</taxon>
    </lineage>
</organism>
<reference evidence="3 4" key="1">
    <citation type="submission" date="2021-03" db="EMBL/GenBank/DDBJ databases">
        <title>Genomic Encyclopedia of Type Strains, Phase IV (KMG-IV): sequencing the most valuable type-strain genomes for metagenomic binning, comparative biology and taxonomic classification.</title>
        <authorList>
            <person name="Goeker M."/>
        </authorList>
    </citation>
    <scope>NUCLEOTIDE SEQUENCE [LARGE SCALE GENOMIC DNA]</scope>
    <source>
        <strain evidence="3 4">DSM 26048</strain>
    </source>
</reference>
<keyword evidence="4" id="KW-1185">Reference proteome</keyword>
<dbReference type="InterPro" id="IPR011045">
    <property type="entry name" value="N2O_reductase_N"/>
</dbReference>
<dbReference type="Proteomes" id="UP001519287">
    <property type="component" value="Unassembled WGS sequence"/>
</dbReference>
<dbReference type="InterPro" id="IPR011964">
    <property type="entry name" value="YVTN_b-propeller_repeat"/>
</dbReference>
<dbReference type="SUPFAM" id="SSF50974">
    <property type="entry name" value="Nitrous oxide reductase, N-terminal domain"/>
    <property type="match status" value="1"/>
</dbReference>
<dbReference type="Pfam" id="PF00395">
    <property type="entry name" value="SLH"/>
    <property type="match status" value="3"/>
</dbReference>
<dbReference type="RefSeq" id="WP_209976371.1">
    <property type="nucleotide sequence ID" value="NZ_JAGGLB010000026.1"/>
</dbReference>
<protein>
    <submittedName>
        <fullName evidence="3">YVTN family beta-propeller protein</fullName>
    </submittedName>
</protein>
<dbReference type="EMBL" id="JAGGLB010000026">
    <property type="protein sequence ID" value="MBP1994526.1"/>
    <property type="molecule type" value="Genomic_DNA"/>
</dbReference>
<feature type="region of interest" description="Disordered" evidence="1">
    <location>
        <begin position="568"/>
        <end position="603"/>
    </location>
</feature>
<dbReference type="PANTHER" id="PTHR47197:SF3">
    <property type="entry name" value="DIHYDRO-HEME D1 DEHYDROGENASE"/>
    <property type="match status" value="1"/>
</dbReference>
<feature type="domain" description="SLH" evidence="2">
    <location>
        <begin position="908"/>
        <end position="971"/>
    </location>
</feature>
<sequence length="1038" mass="108383">MNFQTNLLLRYGFVGMIVFLLLAAGLPVSQVSAAASSSNIAAGRGPHAVAVNPVTSRIYVANADSDSVTVLEDTYSGGVVTVANVEVGTTPYAVAVNPVTNKIYVANVDSDTVTVIDGVTNNTVEVEVGILPFAVAVNSVTNKIYVANLGSDTVTVIDGATTDTDTETATVQVGESPFAIAVNEAANKMYVANVDGDTVTVIDGVSNSPSSVSTGAGPNALAVNPLTGSVYVANFYSNTVTAIDGATGDVSTLNVGITPTAVEVNPVTGMIYVTNTSSNNMTVIDGANHNLSTVSVGSGPSALAINAVTNKIYVANYDSNNVTVIDGMSLMTSTVAAGTNPIAAAVNTGLNKVYVANFNSDEITVIADERVTDADLSTLSVSTGSLSPAFYPSINSYSVHVGNEVENVTVTAAAYDSAASISVTEQVYGNNAEIPVSLHIGANVLPIVVHAADELTSRTYTVTIYRAGDTEPNADLSEISVSAGALQPLFAPEVLSYSVEVGYTVSSISVTAVTYDPATTIRINGQSYNGGVSNPVSLQVGSNQVMLVTTAADGLTSKTYTLTVNRAEAPIEYRPPTPSDTSTPDKTDTLKPESEDVKETTSGATLTSHAAVFTVKAAAETNGKTEATAMLHADSLTKAFSILKGKTKGSQTILFEIPGTEAIRNVGIPAQLLTAAASENPNALIKIKTENASYTLPIHFPTLTARLKQLGGKLEQATVFITIETITGTAKEQMVEQAKAAGVTLVGDIIDFTLSIEVDGSKQVFTDFGRTYVSRSIVAAGTESDRGSDMDMATAVRINPQTGEFSFVPSTFTTMNGLTEVHIFRTGNSLYTIAQSKRSFADLQGHWSQTDVELLASKLIVNGQTEADFVPEGNVTRAEFVSLIIRALGLEEDSMPAQINVPTNTQTNPPAFTDIAETDWFAGAIGAAVKAQIVSGFEDGTFRPNDTITREQMAVMLSNALLFANKPIAVAGKLLPLLAVFEDKSAISSWAQVAAAQMLESGMMTGITEHQFAPQDLATRAQAAVVIKRMLQTAGFMN</sequence>
<dbReference type="InterPro" id="IPR025883">
    <property type="entry name" value="Cadherin-like_domain"/>
</dbReference>
<dbReference type="Pfam" id="PF12733">
    <property type="entry name" value="Cadherin-like"/>
    <property type="match status" value="2"/>
</dbReference>
<accession>A0ABS4J5X3</accession>
<dbReference type="PROSITE" id="PS51272">
    <property type="entry name" value="SLH"/>
    <property type="match status" value="3"/>
</dbReference>
<name>A0ABS4J5X3_9BACL</name>
<dbReference type="PANTHER" id="PTHR47197">
    <property type="entry name" value="PROTEIN NIRF"/>
    <property type="match status" value="1"/>
</dbReference>
<dbReference type="InterPro" id="IPR001119">
    <property type="entry name" value="SLH_dom"/>
</dbReference>
<evidence type="ECO:0000313" key="4">
    <source>
        <dbReference type="Proteomes" id="UP001519287"/>
    </source>
</evidence>
<dbReference type="NCBIfam" id="TIGR02276">
    <property type="entry name" value="beta_rpt_yvtn"/>
    <property type="match status" value="3"/>
</dbReference>
<dbReference type="Gene3D" id="2.130.10.10">
    <property type="entry name" value="YVTN repeat-like/Quinoprotein amine dehydrogenase"/>
    <property type="match status" value="2"/>
</dbReference>
<comment type="caution">
    <text evidence="3">The sequence shown here is derived from an EMBL/GenBank/DDBJ whole genome shotgun (WGS) entry which is preliminary data.</text>
</comment>
<feature type="domain" description="SLH" evidence="2">
    <location>
        <begin position="835"/>
        <end position="898"/>
    </location>
</feature>
<evidence type="ECO:0000313" key="3">
    <source>
        <dbReference type="EMBL" id="MBP1994526.1"/>
    </source>
</evidence>
<dbReference type="InterPro" id="IPR015943">
    <property type="entry name" value="WD40/YVTN_repeat-like_dom_sf"/>
</dbReference>
<evidence type="ECO:0000259" key="2">
    <source>
        <dbReference type="PROSITE" id="PS51272"/>
    </source>
</evidence>
<proteinExistence type="predicted"/>